<dbReference type="GO" id="GO:0004553">
    <property type="term" value="F:hydrolase activity, hydrolyzing O-glycosyl compounds"/>
    <property type="evidence" value="ECO:0007669"/>
    <property type="project" value="UniProtKB-ARBA"/>
</dbReference>
<accession>A0A2I0A5G3</accession>
<organism evidence="2 3">
    <name type="scientific">Apostasia shenzhenica</name>
    <dbReference type="NCBI Taxonomy" id="1088818"/>
    <lineage>
        <taxon>Eukaryota</taxon>
        <taxon>Viridiplantae</taxon>
        <taxon>Streptophyta</taxon>
        <taxon>Embryophyta</taxon>
        <taxon>Tracheophyta</taxon>
        <taxon>Spermatophyta</taxon>
        <taxon>Magnoliopsida</taxon>
        <taxon>Liliopsida</taxon>
        <taxon>Asparagales</taxon>
        <taxon>Orchidaceae</taxon>
        <taxon>Apostasioideae</taxon>
        <taxon>Apostasia</taxon>
    </lineage>
</organism>
<dbReference type="AlphaFoldDB" id="A0A2I0A5G3"/>
<protein>
    <submittedName>
        <fullName evidence="2">Isoamylase 3, chloroplastic</fullName>
        <ecNumber evidence="2">3.2.1.-</ecNumber>
    </submittedName>
</protein>
<dbReference type="InterPro" id="IPR017853">
    <property type="entry name" value="GH"/>
</dbReference>
<dbReference type="OrthoDB" id="204980at2759"/>
<dbReference type="EC" id="3.2.1.-" evidence="2"/>
<keyword evidence="2" id="KW-0378">Hydrolase</keyword>
<sequence>MDGPSRGDQGHRFDIKAILIDPYAKLVSGRICFGDATHRMSKFIGTYDLSHSSFDWGADYKLPNIPETDLVIYEMNVRSFTADESSGLAPGIRGSYLGVISKVKETEIAKEEEIPHLLQLGVNAVELLPVFEFDEMEFQRHPNPRDHMINTWGYSTMNFFSPMSRYAGGGAGPLIASQEFKEMVKAFHNAGIEVL</sequence>
<proteinExistence type="inferred from homology"/>
<dbReference type="Proteomes" id="UP000236161">
    <property type="component" value="Unassembled WGS sequence"/>
</dbReference>
<dbReference type="PANTHER" id="PTHR43002">
    <property type="entry name" value="GLYCOGEN DEBRANCHING ENZYME"/>
    <property type="match status" value="1"/>
</dbReference>
<evidence type="ECO:0000313" key="3">
    <source>
        <dbReference type="Proteomes" id="UP000236161"/>
    </source>
</evidence>
<name>A0A2I0A5G3_9ASPA</name>
<keyword evidence="3" id="KW-1185">Reference proteome</keyword>
<evidence type="ECO:0000313" key="2">
    <source>
        <dbReference type="EMBL" id="PKA50787.1"/>
    </source>
</evidence>
<evidence type="ECO:0000256" key="1">
    <source>
        <dbReference type="ARBA" id="ARBA00008061"/>
    </source>
</evidence>
<reference evidence="2 3" key="1">
    <citation type="journal article" date="2017" name="Nature">
        <title>The Apostasia genome and the evolution of orchids.</title>
        <authorList>
            <person name="Zhang G.Q."/>
            <person name="Liu K.W."/>
            <person name="Li Z."/>
            <person name="Lohaus R."/>
            <person name="Hsiao Y.Y."/>
            <person name="Niu S.C."/>
            <person name="Wang J.Y."/>
            <person name="Lin Y.C."/>
            <person name="Xu Q."/>
            <person name="Chen L.J."/>
            <person name="Yoshida K."/>
            <person name="Fujiwara S."/>
            <person name="Wang Z.W."/>
            <person name="Zhang Y.Q."/>
            <person name="Mitsuda N."/>
            <person name="Wang M."/>
            <person name="Liu G.H."/>
            <person name="Pecoraro L."/>
            <person name="Huang H.X."/>
            <person name="Xiao X.J."/>
            <person name="Lin M."/>
            <person name="Wu X.Y."/>
            <person name="Wu W.L."/>
            <person name="Chen Y.Y."/>
            <person name="Chang S.B."/>
            <person name="Sakamoto S."/>
            <person name="Ohme-Takagi M."/>
            <person name="Yagi M."/>
            <person name="Zeng S.J."/>
            <person name="Shen C.Y."/>
            <person name="Yeh C.M."/>
            <person name="Luo Y.B."/>
            <person name="Tsai W.C."/>
            <person name="Van de Peer Y."/>
            <person name="Liu Z.J."/>
        </authorList>
    </citation>
    <scope>NUCLEOTIDE SEQUENCE [LARGE SCALE GENOMIC DNA]</scope>
    <source>
        <strain evidence="3">cv. Shenzhen</strain>
        <tissue evidence="2">Stem</tissue>
    </source>
</reference>
<dbReference type="SUPFAM" id="SSF51445">
    <property type="entry name" value="(Trans)glycosidases"/>
    <property type="match status" value="1"/>
</dbReference>
<dbReference type="InterPro" id="IPR014756">
    <property type="entry name" value="Ig_E-set"/>
</dbReference>
<dbReference type="Gene3D" id="2.60.40.10">
    <property type="entry name" value="Immunoglobulins"/>
    <property type="match status" value="1"/>
</dbReference>
<dbReference type="STRING" id="1088818.A0A2I0A5G3"/>
<dbReference type="EMBL" id="KZ452018">
    <property type="protein sequence ID" value="PKA50787.1"/>
    <property type="molecule type" value="Genomic_DNA"/>
</dbReference>
<gene>
    <name evidence="2" type="primary">ISA3</name>
    <name evidence="2" type="ORF">AXF42_Ash017666</name>
</gene>
<dbReference type="Gene3D" id="3.20.20.80">
    <property type="entry name" value="Glycosidases"/>
    <property type="match status" value="1"/>
</dbReference>
<dbReference type="SUPFAM" id="SSF81296">
    <property type="entry name" value="E set domains"/>
    <property type="match status" value="1"/>
</dbReference>
<comment type="similarity">
    <text evidence="1">Belongs to the glycosyl hydrolase 13 family.</text>
</comment>
<dbReference type="InterPro" id="IPR013783">
    <property type="entry name" value="Ig-like_fold"/>
</dbReference>
<keyword evidence="2" id="KW-0326">Glycosidase</keyword>